<dbReference type="RefSeq" id="WP_132073952.1">
    <property type="nucleotide sequence ID" value="NZ_SLUI01000001.1"/>
</dbReference>
<proteinExistence type="predicted"/>
<evidence type="ECO:0000313" key="2">
    <source>
        <dbReference type="Proteomes" id="UP000295063"/>
    </source>
</evidence>
<protein>
    <submittedName>
        <fullName evidence="1">Uncharacterized protein DUF4127</fullName>
    </submittedName>
</protein>
<comment type="caution">
    <text evidence="1">The sequence shown here is derived from an EMBL/GenBank/DDBJ whole genome shotgun (WGS) entry which is preliminary data.</text>
</comment>
<sequence length="561" mass="63306">MIKRTFLYLTLIAVCTTAAVGLNFYFGTIISGYPVYPTQLPAKSKVLLIPLDSRPPCIQYVEQLAALAQIQLILPPNELLDNYNQPAQQRALREWLSGAISQADAAIISTDMLIHGGLLASRNSRGTSQDITETLSLLQRIHQENPQVKLYGFSIIPRLLLSDSLTNGTYQKLAAKYSILKDQVSLFENPLDIEMLSELEKKIPARILENYLTLYRQNTQVNLQLLELAEQNIFEGLVLGQDDGVPFGLPNMEKRRLSYYVDQRPSLADKVIITRGTDEVALTLLGRFANAMNHYRPRIYVMYSEPAVPEMVMPYMPHTIRRTVQEKIALVNGVEAASEKDADFILYIHAGSRKTTAGALTAAAQNIGKLIAQGYKLAVVDLAENYYASETLLPYLITANADLTKLAAYAGWNTTSNSIGTAVTQSSLFVGALARADETNWLNLYVTQLTFLSERFVDDWYYQKDVQFVVNTNLRELQADPYKLGKYHAQTTKLIDRLLKDRAQHFFRHNMAYRPLVFDSPAGKRDYRLTELHIQAQLPWDRTFEIKLAPELSIVQVISKE</sequence>
<dbReference type="Proteomes" id="UP000295063">
    <property type="component" value="Unassembled WGS sequence"/>
</dbReference>
<dbReference type="OrthoDB" id="9789552at2"/>
<evidence type="ECO:0000313" key="1">
    <source>
        <dbReference type="EMBL" id="TCL39912.1"/>
    </source>
</evidence>
<keyword evidence="2" id="KW-1185">Reference proteome</keyword>
<name>A0A4R1Q4H4_9FIRM</name>
<dbReference type="AlphaFoldDB" id="A0A4R1Q4H4"/>
<gene>
    <name evidence="1" type="ORF">EV210_101109</name>
</gene>
<organism evidence="1 2">
    <name type="scientific">Anaerospora hongkongensis</name>
    <dbReference type="NCBI Taxonomy" id="244830"/>
    <lineage>
        <taxon>Bacteria</taxon>
        <taxon>Bacillati</taxon>
        <taxon>Bacillota</taxon>
        <taxon>Negativicutes</taxon>
        <taxon>Selenomonadales</taxon>
        <taxon>Sporomusaceae</taxon>
        <taxon>Anaerospora</taxon>
    </lineage>
</organism>
<dbReference type="InterPro" id="IPR025394">
    <property type="entry name" value="DUF4127"/>
</dbReference>
<accession>A0A4R1Q4H4</accession>
<dbReference type="Pfam" id="PF13552">
    <property type="entry name" value="DUF4127"/>
    <property type="match status" value="1"/>
</dbReference>
<reference evidence="1 2" key="1">
    <citation type="submission" date="2019-03" db="EMBL/GenBank/DDBJ databases">
        <title>Genomic Encyclopedia of Type Strains, Phase IV (KMG-IV): sequencing the most valuable type-strain genomes for metagenomic binning, comparative biology and taxonomic classification.</title>
        <authorList>
            <person name="Goeker M."/>
        </authorList>
    </citation>
    <scope>NUCLEOTIDE SEQUENCE [LARGE SCALE GENOMIC DNA]</scope>
    <source>
        <strain evidence="1 2">DSM 15969</strain>
    </source>
</reference>
<dbReference type="EMBL" id="SLUI01000001">
    <property type="protein sequence ID" value="TCL39912.1"/>
    <property type="molecule type" value="Genomic_DNA"/>
</dbReference>